<reference evidence="3" key="2">
    <citation type="submission" date="2019-06" db="EMBL/GenBank/DDBJ databases">
        <title>Genomics analysis of Aphanomyces spp. identifies a new class of oomycete effector associated with host adaptation.</title>
        <authorList>
            <person name="Gaulin E."/>
        </authorList>
    </citation>
    <scope>NUCLEOTIDE SEQUENCE</scope>
    <source>
        <strain evidence="3">CBS 578.67</strain>
    </source>
</reference>
<sequence length="811" mass="91956">MGATFGRVRTRLVHTDTFSIQNEDNTVNNDGNMNPKRYRQKSLTYQKTPIKGLDEQANESTTAVASRIMEPPPSPSGPSAHPSLQPTQSSKCAQHNPILAFTEVPHAPFESKGTLTNRRHTAIPGNNGLVALKYAPRPELKPLMKAATAKVLATSNENPVKFRRKSICPDLGTSLSMAFTVDVLADPVTLKLMTEFAMAVPYAAPRLLFWADAQHLRSLPSAQYTDKILRKIYEKFLSPTAPTPICVPTHLLHSIHATFESPNGIQTAGVYAEAQALCLRDLEKDVFPRFRRHRLYAEMLTTVQEKPSKWKAAMGALHTPMLQARENHESFQSVLANDYKLRFFKSYCVENLTLENLMFHLDVEEAKRLPNQSFVQARARKIIDTYFRPHSKQYIHLSPHVHDEMLAKYDGQNFEPTMFTDAQYIALEFVRDQVWAKFSASDVYVKHIQETSIPDNELEAYVPTVSSADVDLLLGSLDTTSSSIFLQKAMELPTSQLANIAKAHNVHHDTALILLQDKIAHRIFKRFLRMRGKDHYVSFIDDVEEYSNLPGIEFMQHTAKKLFKKYLSDNARLQVDMSTRMRADIEAKLTTPTIDMFKPAIVKVKMGLLQDSLFRYLASSIHSELQDDPEIPHLVRELSLARDSGKLELPHLDSVLGHPKYLINFRRFLATQHAAENLIFLEEVDEFRRLPSSQIVLRNAKKIVDKYINPATARSPLPLSPHLIESMIDASADSMEKSFFTNAVRDVMGLLRHEEVPDFLDAPMFMVMVGAWAMLDETYARKQLQGDLELAYFRHRFHAICESKRTGMAGG</sequence>
<dbReference type="CDD" id="cd07440">
    <property type="entry name" value="RGS"/>
    <property type="match status" value="3"/>
</dbReference>
<feature type="region of interest" description="Disordered" evidence="1">
    <location>
        <begin position="47"/>
        <end position="91"/>
    </location>
</feature>
<feature type="domain" description="RGS" evidence="2">
    <location>
        <begin position="182"/>
        <end position="300"/>
    </location>
</feature>
<dbReference type="SMART" id="SM00315">
    <property type="entry name" value="RGS"/>
    <property type="match status" value="4"/>
</dbReference>
<gene>
    <name evidence="4" type="primary">Aste57867_25064</name>
    <name evidence="3" type="ORF">As57867_024986</name>
    <name evidence="4" type="ORF">ASTE57867_25064</name>
</gene>
<proteinExistence type="predicted"/>
<dbReference type="InterPro" id="IPR016137">
    <property type="entry name" value="RGS"/>
</dbReference>
<dbReference type="InterPro" id="IPR044926">
    <property type="entry name" value="RGS_subdomain_2"/>
</dbReference>
<dbReference type="InterPro" id="IPR036305">
    <property type="entry name" value="RGS_sf"/>
</dbReference>
<dbReference type="Proteomes" id="UP000332933">
    <property type="component" value="Unassembled WGS sequence"/>
</dbReference>
<evidence type="ECO:0000313" key="3">
    <source>
        <dbReference type="EMBL" id="KAF0682841.1"/>
    </source>
</evidence>
<feature type="domain" description="RGS" evidence="2">
    <location>
        <begin position="514"/>
        <end position="626"/>
    </location>
</feature>
<dbReference type="SUPFAM" id="SSF48097">
    <property type="entry name" value="Regulator of G-protein signaling, RGS"/>
    <property type="match status" value="4"/>
</dbReference>
<dbReference type="OrthoDB" id="196547at2759"/>
<evidence type="ECO:0000313" key="4">
    <source>
        <dbReference type="EMBL" id="VFU01695.1"/>
    </source>
</evidence>
<dbReference type="EMBL" id="CAADRA010007508">
    <property type="protein sequence ID" value="VFU01695.1"/>
    <property type="molecule type" value="Genomic_DNA"/>
</dbReference>
<dbReference type="PANTHER" id="PTHR10845">
    <property type="entry name" value="REGULATOR OF G PROTEIN SIGNALING"/>
    <property type="match status" value="1"/>
</dbReference>
<evidence type="ECO:0000313" key="5">
    <source>
        <dbReference type="Proteomes" id="UP000332933"/>
    </source>
</evidence>
<dbReference type="PROSITE" id="PS50132">
    <property type="entry name" value="RGS"/>
    <property type="match status" value="4"/>
</dbReference>
<dbReference type="Pfam" id="PF00615">
    <property type="entry name" value="RGS"/>
    <property type="match status" value="4"/>
</dbReference>
<dbReference type="AlphaFoldDB" id="A0A485LS56"/>
<evidence type="ECO:0000256" key="1">
    <source>
        <dbReference type="SAM" id="MobiDB-lite"/>
    </source>
</evidence>
<protein>
    <submittedName>
        <fullName evidence="4">Aste57867_25064 protein</fullName>
    </submittedName>
</protein>
<keyword evidence="5" id="KW-1185">Reference proteome</keyword>
<dbReference type="EMBL" id="VJMH01007482">
    <property type="protein sequence ID" value="KAF0682841.1"/>
    <property type="molecule type" value="Genomic_DNA"/>
</dbReference>
<feature type="domain" description="RGS" evidence="2">
    <location>
        <begin position="330"/>
        <end position="448"/>
    </location>
</feature>
<dbReference type="PANTHER" id="PTHR10845:SF192">
    <property type="entry name" value="DOUBLE HIT, ISOFORM B"/>
    <property type="match status" value="1"/>
</dbReference>
<dbReference type="Gene3D" id="1.10.167.10">
    <property type="entry name" value="Regulator of G-protein Signalling 4, domain 2"/>
    <property type="match status" value="4"/>
</dbReference>
<evidence type="ECO:0000259" key="2">
    <source>
        <dbReference type="PROSITE" id="PS50132"/>
    </source>
</evidence>
<reference evidence="4 5" key="1">
    <citation type="submission" date="2019-03" db="EMBL/GenBank/DDBJ databases">
        <authorList>
            <person name="Gaulin E."/>
            <person name="Dumas B."/>
        </authorList>
    </citation>
    <scope>NUCLEOTIDE SEQUENCE [LARGE SCALE GENOMIC DNA]</scope>
    <source>
        <strain evidence="4">CBS 568.67</strain>
    </source>
</reference>
<name>A0A485LS56_9STRA</name>
<feature type="domain" description="RGS" evidence="2">
    <location>
        <begin position="651"/>
        <end position="769"/>
    </location>
</feature>
<organism evidence="4 5">
    <name type="scientific">Aphanomyces stellatus</name>
    <dbReference type="NCBI Taxonomy" id="120398"/>
    <lineage>
        <taxon>Eukaryota</taxon>
        <taxon>Sar</taxon>
        <taxon>Stramenopiles</taxon>
        <taxon>Oomycota</taxon>
        <taxon>Saprolegniomycetes</taxon>
        <taxon>Saprolegniales</taxon>
        <taxon>Verrucalvaceae</taxon>
        <taxon>Aphanomyces</taxon>
    </lineage>
</organism>
<accession>A0A485LS56</accession>